<dbReference type="RefSeq" id="WP_011734962.1">
    <property type="nucleotide sequence ID" value="NC_008609.1"/>
</dbReference>
<keyword evidence="3" id="KW-1185">Reference proteome</keyword>
<name>A1AMT8_PELPD</name>
<organism evidence="2 3">
    <name type="scientific">Pelobacter propionicus (strain DSM 2379 / NBRC 103807 / OttBd1)</name>
    <dbReference type="NCBI Taxonomy" id="338966"/>
    <lineage>
        <taxon>Bacteria</taxon>
        <taxon>Pseudomonadati</taxon>
        <taxon>Thermodesulfobacteriota</taxon>
        <taxon>Desulfuromonadia</taxon>
        <taxon>Desulfuromonadales</taxon>
        <taxon>Desulfuromonadaceae</taxon>
        <taxon>Pelobacter</taxon>
    </lineage>
</organism>
<feature type="compositionally biased region" description="Polar residues" evidence="1">
    <location>
        <begin position="137"/>
        <end position="147"/>
    </location>
</feature>
<protein>
    <submittedName>
        <fullName evidence="2">Uncharacterized protein</fullName>
    </submittedName>
</protein>
<dbReference type="EMBL" id="CP000482">
    <property type="protein sequence ID" value="ABK98658.1"/>
    <property type="molecule type" value="Genomic_DNA"/>
</dbReference>
<dbReference type="AlphaFoldDB" id="A1AMT8"/>
<evidence type="ECO:0000313" key="3">
    <source>
        <dbReference type="Proteomes" id="UP000006732"/>
    </source>
</evidence>
<reference evidence="2 3" key="1">
    <citation type="submission" date="2006-10" db="EMBL/GenBank/DDBJ databases">
        <title>Complete sequence of chromosome of Pelobacter propionicus DSM 2379.</title>
        <authorList>
            <consortium name="US DOE Joint Genome Institute"/>
            <person name="Copeland A."/>
            <person name="Lucas S."/>
            <person name="Lapidus A."/>
            <person name="Barry K."/>
            <person name="Detter J.C."/>
            <person name="Glavina del Rio T."/>
            <person name="Hammon N."/>
            <person name="Israni S."/>
            <person name="Dalin E."/>
            <person name="Tice H."/>
            <person name="Pitluck S."/>
            <person name="Saunders E."/>
            <person name="Brettin T."/>
            <person name="Bruce D."/>
            <person name="Han C."/>
            <person name="Tapia R."/>
            <person name="Schmutz J."/>
            <person name="Larimer F."/>
            <person name="Land M."/>
            <person name="Hauser L."/>
            <person name="Kyrpides N."/>
            <person name="Kim E."/>
            <person name="Lovley D."/>
            <person name="Richardson P."/>
        </authorList>
    </citation>
    <scope>NUCLEOTIDE SEQUENCE [LARGE SCALE GENOMIC DNA]</scope>
    <source>
        <strain evidence="3">DSM 2379 / NBRC 103807 / OttBd1</strain>
    </source>
</reference>
<dbReference type="KEGG" id="ppd:Ppro_1032"/>
<feature type="region of interest" description="Disordered" evidence="1">
    <location>
        <begin position="99"/>
        <end position="147"/>
    </location>
</feature>
<sequence>MIPFRLYGFPRRLKQPQAACSSIGGVTADKAKTAPELRNQRHCTQKVLQPPDIDQFCRAASFQYPWLFRIEPTSFSAGAGTRYTCFSRDRYTCFSHGRAIRPYQSPPQESRRTIPASPGGGGSNPKGIQFMKKGCTASENGKSTGED</sequence>
<dbReference type="Proteomes" id="UP000006732">
    <property type="component" value="Chromosome"/>
</dbReference>
<dbReference type="HOGENOM" id="CLU_1766262_0_0_7"/>
<gene>
    <name evidence="2" type="ordered locus">Ppro_1032</name>
</gene>
<evidence type="ECO:0000313" key="2">
    <source>
        <dbReference type="EMBL" id="ABK98658.1"/>
    </source>
</evidence>
<accession>A1AMT8</accession>
<evidence type="ECO:0000256" key="1">
    <source>
        <dbReference type="SAM" id="MobiDB-lite"/>
    </source>
</evidence>
<proteinExistence type="predicted"/>